<reference evidence="1 2" key="1">
    <citation type="submission" date="2019-03" db="EMBL/GenBank/DDBJ databases">
        <title>Genome sequence of Sphingomonas sp. 17J27-24.</title>
        <authorList>
            <person name="Kim M."/>
            <person name="Maeng S."/>
            <person name="Sathiyaraj S."/>
        </authorList>
    </citation>
    <scope>NUCLEOTIDE SEQUENCE [LARGE SCALE GENOMIC DNA]</scope>
    <source>
        <strain evidence="1 2">17J27-24</strain>
    </source>
</reference>
<dbReference type="OrthoDB" id="7594799at2"/>
<accession>A0A4Y8ZLW2</accession>
<keyword evidence="2" id="KW-1185">Reference proteome</keyword>
<evidence type="ECO:0000313" key="1">
    <source>
        <dbReference type="EMBL" id="TFI56990.1"/>
    </source>
</evidence>
<proteinExistence type="predicted"/>
<protein>
    <submittedName>
        <fullName evidence="1">Uncharacterized protein</fullName>
    </submittedName>
</protein>
<gene>
    <name evidence="1" type="ORF">E2493_17260</name>
</gene>
<sequence length="143" mass="14427">MVLLAGASAAVAQNDLVPTLGHGAAAAKVMRTVNITALGAYANQGEERLIDVRLDADSDGDGEKDLGLLRVTCNGGDILTGRFQAGETLAAAKVKPVKAKAASALADGSTFKGNWNLRDVQKATSTNAAVPLTLAPGGPDVCA</sequence>
<dbReference type="EMBL" id="SPDV01000042">
    <property type="protein sequence ID" value="TFI56990.1"/>
    <property type="molecule type" value="Genomic_DNA"/>
</dbReference>
<organism evidence="1 2">
    <name type="scientific">Sphingomonas parva</name>
    <dbReference type="NCBI Taxonomy" id="2555898"/>
    <lineage>
        <taxon>Bacteria</taxon>
        <taxon>Pseudomonadati</taxon>
        <taxon>Pseudomonadota</taxon>
        <taxon>Alphaproteobacteria</taxon>
        <taxon>Sphingomonadales</taxon>
        <taxon>Sphingomonadaceae</taxon>
        <taxon>Sphingomonas</taxon>
    </lineage>
</organism>
<comment type="caution">
    <text evidence="1">The sequence shown here is derived from an EMBL/GenBank/DDBJ whole genome shotgun (WGS) entry which is preliminary data.</text>
</comment>
<dbReference type="Proteomes" id="UP000298213">
    <property type="component" value="Unassembled WGS sequence"/>
</dbReference>
<name>A0A4Y8ZLW2_9SPHN</name>
<evidence type="ECO:0000313" key="2">
    <source>
        <dbReference type="Proteomes" id="UP000298213"/>
    </source>
</evidence>
<dbReference type="AlphaFoldDB" id="A0A4Y8ZLW2"/>
<dbReference type="RefSeq" id="WP_135089355.1">
    <property type="nucleotide sequence ID" value="NZ_SPDV01000042.1"/>
</dbReference>